<feature type="region of interest" description="Disordered" evidence="2">
    <location>
        <begin position="1"/>
        <end position="121"/>
    </location>
</feature>
<feature type="compositionally biased region" description="Low complexity" evidence="2">
    <location>
        <begin position="67"/>
        <end position="84"/>
    </location>
</feature>
<feature type="region of interest" description="Disordered" evidence="2">
    <location>
        <begin position="188"/>
        <end position="208"/>
    </location>
</feature>
<dbReference type="OrthoDB" id="44820at2759"/>
<sequence>MILSYPFFDPSEARDTATNAMTRRDGSSLRPQMWRVTHTTSTRPPPRRPPGPRVNEPRQNADKSREAGSSSRSGSSTSAAPGARQSSQQVKPEVKGPKAHKGEPELKGIEEKRRAAGKCAKRKELSSLPVLRCCKAVGTSRWHSQEPSNPSNHGGLSSRVRRRVVARSLLHALPPAVENDERLAAGAEFSSPRLASTTKERTKVRGDQLSSTSTTLTALVDSQKEFEMSLGRAVDTLKADYPKLLTKDPSWHIYHQDIEVIDPTGVSLHGLPYYKRAFSFIHTLVQWFYCEEKSGLTSIRCAYDWARKVIRVSWNVELTPKKIYGGEWRMLHIDGISEYSLDRESGLITEHKVTNLLINDQAVRPVNGIFSALETMSPDPEGVPVFSKGLAHEISNVKFQTWNPLGRSTSLFSNNGSSGGMDAYAEQMKELTSDPLAYDADAFQKKNASRKKFGVPPLTVEEFIKIEEQVREMDRVTKKKAALLAEEMMEQRRAAEEKKNGGFLSKIFGGALKNGCESNFDCERPEVCCDVGFKKICCTNGLGIVDGIPVEKYQRGVLRVPLPNDNVDY</sequence>
<dbReference type="eggNOG" id="ENOG502S4H3">
    <property type="taxonomic scope" value="Eukaryota"/>
</dbReference>
<comment type="caution">
    <text evidence="3">The sequence shown here is derived from an EMBL/GenBank/DDBJ whole genome shotgun (WGS) entry which is preliminary data.</text>
</comment>
<name>K0SJZ8_THAOC</name>
<dbReference type="PANTHER" id="PTHR31094">
    <property type="entry name" value="RIKEN CDNA 2310061I04 GENE"/>
    <property type="match status" value="1"/>
</dbReference>
<dbReference type="AlphaFoldDB" id="K0SJZ8"/>
<evidence type="ECO:0000256" key="1">
    <source>
        <dbReference type="SAM" id="Coils"/>
    </source>
</evidence>
<feature type="compositionally biased region" description="Polar residues" evidence="2">
    <location>
        <begin position="141"/>
        <end position="155"/>
    </location>
</feature>
<evidence type="ECO:0000313" key="4">
    <source>
        <dbReference type="Proteomes" id="UP000266841"/>
    </source>
</evidence>
<gene>
    <name evidence="3" type="ORF">THAOC_13885</name>
</gene>
<feature type="compositionally biased region" description="Pro residues" evidence="2">
    <location>
        <begin position="43"/>
        <end position="52"/>
    </location>
</feature>
<reference evidence="3 4" key="1">
    <citation type="journal article" date="2012" name="Genome Biol.">
        <title>Genome and low-iron response of an oceanic diatom adapted to chronic iron limitation.</title>
        <authorList>
            <person name="Lommer M."/>
            <person name="Specht M."/>
            <person name="Roy A.S."/>
            <person name="Kraemer L."/>
            <person name="Andreson R."/>
            <person name="Gutowska M.A."/>
            <person name="Wolf J."/>
            <person name="Bergner S.V."/>
            <person name="Schilhabel M.B."/>
            <person name="Klostermeier U.C."/>
            <person name="Beiko R.G."/>
            <person name="Rosenstiel P."/>
            <person name="Hippler M."/>
            <person name="Laroche J."/>
        </authorList>
    </citation>
    <scope>NUCLEOTIDE SEQUENCE [LARGE SCALE GENOMIC DNA]</scope>
    <source>
        <strain evidence="3 4">CCMP1005</strain>
    </source>
</reference>
<feature type="compositionally biased region" description="Basic and acidic residues" evidence="2">
    <location>
        <begin position="55"/>
        <end position="66"/>
    </location>
</feature>
<feature type="compositionally biased region" description="Basic and acidic residues" evidence="2">
    <location>
        <begin position="92"/>
        <end position="114"/>
    </location>
</feature>
<evidence type="ECO:0000313" key="3">
    <source>
        <dbReference type="EMBL" id="EJK65274.1"/>
    </source>
</evidence>
<organism evidence="3 4">
    <name type="scientific">Thalassiosira oceanica</name>
    <name type="common">Marine diatom</name>
    <dbReference type="NCBI Taxonomy" id="159749"/>
    <lineage>
        <taxon>Eukaryota</taxon>
        <taxon>Sar</taxon>
        <taxon>Stramenopiles</taxon>
        <taxon>Ochrophyta</taxon>
        <taxon>Bacillariophyta</taxon>
        <taxon>Coscinodiscophyceae</taxon>
        <taxon>Thalassiosirophycidae</taxon>
        <taxon>Thalassiosirales</taxon>
        <taxon>Thalassiosiraceae</taxon>
        <taxon>Thalassiosira</taxon>
    </lineage>
</organism>
<dbReference type="InterPro" id="IPR018790">
    <property type="entry name" value="DUF2358"/>
</dbReference>
<dbReference type="EMBL" id="AGNL01016077">
    <property type="protein sequence ID" value="EJK65274.1"/>
    <property type="molecule type" value="Genomic_DNA"/>
</dbReference>
<dbReference type="Proteomes" id="UP000266841">
    <property type="component" value="Unassembled WGS sequence"/>
</dbReference>
<proteinExistence type="predicted"/>
<dbReference type="Pfam" id="PF10184">
    <property type="entry name" value="DUF2358"/>
    <property type="match status" value="1"/>
</dbReference>
<keyword evidence="1" id="KW-0175">Coiled coil</keyword>
<evidence type="ECO:0000256" key="2">
    <source>
        <dbReference type="SAM" id="MobiDB-lite"/>
    </source>
</evidence>
<dbReference type="PANTHER" id="PTHR31094:SF2">
    <property type="entry name" value="RIKEN CDNA 2310061I04 GENE"/>
    <property type="match status" value="1"/>
</dbReference>
<feature type="region of interest" description="Disordered" evidence="2">
    <location>
        <begin position="139"/>
        <end position="159"/>
    </location>
</feature>
<feature type="coiled-coil region" evidence="1">
    <location>
        <begin position="466"/>
        <end position="498"/>
    </location>
</feature>
<protein>
    <submittedName>
        <fullName evidence="3">Uncharacterized protein</fullName>
    </submittedName>
</protein>
<accession>K0SJZ8</accession>
<keyword evidence="4" id="KW-1185">Reference proteome</keyword>